<evidence type="ECO:0000313" key="3">
    <source>
        <dbReference type="Proteomes" id="UP000194225"/>
    </source>
</evidence>
<proteinExistence type="predicted"/>
<dbReference type="EMBL" id="MIGA01000087">
    <property type="protein sequence ID" value="OSY35804.1"/>
    <property type="molecule type" value="Genomic_DNA"/>
</dbReference>
<organism evidence="2 3">
    <name type="scientific">Streptomyces platensis</name>
    <dbReference type="NCBI Taxonomy" id="58346"/>
    <lineage>
        <taxon>Bacteria</taxon>
        <taxon>Bacillati</taxon>
        <taxon>Actinomycetota</taxon>
        <taxon>Actinomycetes</taxon>
        <taxon>Kitasatosporales</taxon>
        <taxon>Streptomycetaceae</taxon>
        <taxon>Streptomyces</taxon>
    </lineage>
</organism>
<protein>
    <submittedName>
        <fullName evidence="2">Uncharacterized protein</fullName>
    </submittedName>
</protein>
<evidence type="ECO:0000313" key="2">
    <source>
        <dbReference type="EMBL" id="OSY35804.1"/>
    </source>
</evidence>
<comment type="caution">
    <text evidence="2">The sequence shown here is derived from an EMBL/GenBank/DDBJ whole genome shotgun (WGS) entry which is preliminary data.</text>
</comment>
<dbReference type="RefSeq" id="WP_143659086.1">
    <property type="nucleotide sequence ID" value="NZ_BAABSS010000004.1"/>
</dbReference>
<dbReference type="GeneID" id="90928903"/>
<dbReference type="Proteomes" id="UP000194225">
    <property type="component" value="Unassembled WGS sequence"/>
</dbReference>
<keyword evidence="3" id="KW-1185">Reference proteome</keyword>
<accession>A0ABX3XLH1</accession>
<feature type="region of interest" description="Disordered" evidence="1">
    <location>
        <begin position="130"/>
        <end position="151"/>
    </location>
</feature>
<reference evidence="2 3" key="1">
    <citation type="submission" date="2016-09" db="EMBL/GenBank/DDBJ databases">
        <title>Streptomyces platensis DSM40041, a candidate organism with high potential of specific P450 cytochromes.</title>
        <authorList>
            <person name="Grumaz C."/>
            <person name="Vainshtein Y."/>
            <person name="Kirstahler P."/>
            <person name="Sohn K."/>
        </authorList>
    </citation>
    <scope>NUCLEOTIDE SEQUENCE [LARGE SCALE GENOMIC DNA]</scope>
    <source>
        <strain evidence="2 3">DSM 40041</strain>
    </source>
</reference>
<name>A0ABX3XLH1_STRPT</name>
<gene>
    <name evidence="2" type="ORF">BG653_07064</name>
</gene>
<evidence type="ECO:0000256" key="1">
    <source>
        <dbReference type="SAM" id="MobiDB-lite"/>
    </source>
</evidence>
<sequence>MSAIFCDHRNMTSIGDIAAIRFPLPPPGSVTPPDLYFDACEQAERLRTEEAEHLEAASEGLEADPLLLALEDARARKAAADAEIRRLLAYGREFHGPRPYRLDSLAQASGMTISGIRTAYGIREIQEVEHAIHREPNRRTTKSPTKEAPDH</sequence>